<keyword evidence="3" id="KW-1185">Reference proteome</keyword>
<name>A0A9X3X5E3_9BACT</name>
<evidence type="ECO:0000313" key="2">
    <source>
        <dbReference type="EMBL" id="MDC3984612.1"/>
    </source>
</evidence>
<dbReference type="AlphaFoldDB" id="A0A9X3X5E3"/>
<comment type="caution">
    <text evidence="2">The sequence shown here is derived from an EMBL/GenBank/DDBJ whole genome shotgun (WGS) entry which is preliminary data.</text>
</comment>
<accession>A0A9X3X5E3</accession>
<dbReference type="EMBL" id="JAGTJJ010000022">
    <property type="protein sequence ID" value="MDC3984612.1"/>
    <property type="molecule type" value="Genomic_DNA"/>
</dbReference>
<sequence length="335" mass="36045">MKTTLRMQTDSPARCLTVILDPGESLAGALVDTFVSRHINEISELVLVADPFDDDPLAGCDAVRARIARGDLVLTLRSRAEQEDVEVDAFVQRIHGARRIPGPSALPKTPRIRPPHPDAASLRSPPISGSDRLSRLTEQGRRGPASPPPTKPTGPLAPYLGAQHELDALLTETEGPEEAACVLAWPVPALVGRAIVAPDFEGLAGAIRAVLFEALGDLPIAVDGSGYGGLGKYMHLHTSVLAPPMGDEPMALELYGRLVAVGDYDFRTREAGRYLLHREREMHSLHPADPPTDAAHLRMMDLIHGRDFPGPLVVVLSAATYANVRFPGVGVPFYM</sequence>
<gene>
    <name evidence="2" type="ORF">KEG57_29155</name>
</gene>
<proteinExistence type="predicted"/>
<reference evidence="2 3" key="1">
    <citation type="submission" date="2021-04" db="EMBL/GenBank/DDBJ databases">
        <title>Genome analysis of Polyangium sp.</title>
        <authorList>
            <person name="Li Y."/>
            <person name="Wang J."/>
        </authorList>
    </citation>
    <scope>NUCLEOTIDE SEQUENCE [LARGE SCALE GENOMIC DNA]</scope>
    <source>
        <strain evidence="2 3">SDU14</strain>
    </source>
</reference>
<evidence type="ECO:0000313" key="3">
    <source>
        <dbReference type="Proteomes" id="UP001151081"/>
    </source>
</evidence>
<feature type="region of interest" description="Disordered" evidence="1">
    <location>
        <begin position="99"/>
        <end position="157"/>
    </location>
</feature>
<organism evidence="2 3">
    <name type="scientific">Polyangium jinanense</name>
    <dbReference type="NCBI Taxonomy" id="2829994"/>
    <lineage>
        <taxon>Bacteria</taxon>
        <taxon>Pseudomonadati</taxon>
        <taxon>Myxococcota</taxon>
        <taxon>Polyangia</taxon>
        <taxon>Polyangiales</taxon>
        <taxon>Polyangiaceae</taxon>
        <taxon>Polyangium</taxon>
    </lineage>
</organism>
<dbReference type="Proteomes" id="UP001151081">
    <property type="component" value="Unassembled WGS sequence"/>
</dbReference>
<dbReference type="RefSeq" id="WP_272422884.1">
    <property type="nucleotide sequence ID" value="NZ_JAGTJJ010000022.1"/>
</dbReference>
<protein>
    <submittedName>
        <fullName evidence="2">Uncharacterized protein</fullName>
    </submittedName>
</protein>
<feature type="compositionally biased region" description="Basic and acidic residues" evidence="1">
    <location>
        <begin position="132"/>
        <end position="141"/>
    </location>
</feature>
<evidence type="ECO:0000256" key="1">
    <source>
        <dbReference type="SAM" id="MobiDB-lite"/>
    </source>
</evidence>